<organism evidence="6">
    <name type="scientific">Ipomoea batatas</name>
    <name type="common">Sweet potato</name>
    <name type="synonym">Convolvulus batatas</name>
    <dbReference type="NCBI Taxonomy" id="4120"/>
    <lineage>
        <taxon>Eukaryota</taxon>
        <taxon>Viridiplantae</taxon>
        <taxon>Streptophyta</taxon>
        <taxon>Embryophyta</taxon>
        <taxon>Tracheophyta</taxon>
        <taxon>Spermatophyta</taxon>
        <taxon>Magnoliopsida</taxon>
        <taxon>eudicotyledons</taxon>
        <taxon>Gunneridae</taxon>
        <taxon>Pentapetalae</taxon>
        <taxon>asterids</taxon>
        <taxon>lamiids</taxon>
        <taxon>Solanales</taxon>
        <taxon>Convolvulaceae</taxon>
        <taxon>Ipomoeeae</taxon>
        <taxon>Ipomoea</taxon>
    </lineage>
</organism>
<dbReference type="PANTHER" id="PTHR11926:SF1553">
    <property type="entry name" value="GLYCOSYLTRANSFERASE"/>
    <property type="match status" value="1"/>
</dbReference>
<dbReference type="InterPro" id="IPR035595">
    <property type="entry name" value="UDP_glycos_trans_CS"/>
</dbReference>
<dbReference type="EMBL" id="AB909372">
    <property type="protein sequence ID" value="BAV35237.1"/>
    <property type="molecule type" value="mRNA"/>
</dbReference>
<dbReference type="SUPFAM" id="SSF53756">
    <property type="entry name" value="UDP-Glycosyltransferase/glycogen phosphorylase"/>
    <property type="match status" value="1"/>
</dbReference>
<dbReference type="GO" id="GO:0080044">
    <property type="term" value="F:quercetin 7-O-glucosyltransferase activity"/>
    <property type="evidence" value="ECO:0007669"/>
    <property type="project" value="TreeGrafter"/>
</dbReference>
<keyword evidence="2 4" id="KW-0328">Glycosyltransferase</keyword>
<reference evidence="6" key="1">
    <citation type="submission" date="2014-02" db="EMBL/GenBank/DDBJ databases">
        <title>Characterization of wound-inducible cinnamate glucosyltransferases in sweet potato.</title>
        <authorList>
            <person name="Kobayashi Y."/>
            <person name="Nozue M."/>
            <person name="Shimosaka S."/>
            <person name="Taguchi G."/>
        </authorList>
    </citation>
    <scope>NUCLEOTIDE SEQUENCE</scope>
</reference>
<dbReference type="CDD" id="cd03784">
    <property type="entry name" value="GT1_Gtf-like"/>
    <property type="match status" value="1"/>
</dbReference>
<dbReference type="FunFam" id="3.40.50.2000:FF:000057">
    <property type="entry name" value="Glycosyltransferase"/>
    <property type="match status" value="1"/>
</dbReference>
<sequence length="460" mass="52626">MENHENKVVHCLILPYPAQGHINPMLQFSKRLEAKGVKISIAITKFLLTTLQDLSSSHLSIETISDGFDEGCSSQTRSSQAYIDKFREVGSETLARVLRRLRAGRFPVSCVAYDAFLPWVVDVAVEEGVSGACFFTQSCAVDAIYYYTQQGRLKLPLAENQVVEIPGLPCLEPKDMPSFIYSPESYPFVLDMLVDQFCNVEKADWILINTFYELERQVIDWMRKLWVVQAIGPTIPSVYLDNRLPDDKEYGLSVFKPMTEVCIKWLDDQQDGSVVYVSFGSMVHLQEEQMEELAWALRRSNRPFLWVVRSEEANKLPRNFLKEIEEETRGLVVSWCPQLQVLIHRGVGCFLTHCGWNSTLEAISLGVPMIAIPQWSDQMTNSKLVMDKWKTGVRAQKEENGVVKREEIEEYIGRVMEDEEMRANARKWKQICREAVDVGGTSDRDIQDFVSCLATKFMTD</sequence>
<proteinExistence type="evidence at transcript level"/>
<dbReference type="Gene3D" id="3.40.50.2000">
    <property type="entry name" value="Glycogen Phosphorylase B"/>
    <property type="match status" value="2"/>
</dbReference>
<evidence type="ECO:0000256" key="3">
    <source>
        <dbReference type="ARBA" id="ARBA00022679"/>
    </source>
</evidence>
<keyword evidence="3 4" id="KW-0808">Transferase</keyword>
<dbReference type="Pfam" id="PF00201">
    <property type="entry name" value="UDPGT"/>
    <property type="match status" value="1"/>
</dbReference>
<gene>
    <name evidence="6" type="primary">IbGT3</name>
</gene>
<comment type="similarity">
    <text evidence="1 4">Belongs to the UDP-glycosyltransferase family.</text>
</comment>
<accession>A0A1B4XKA8</accession>
<dbReference type="PANTHER" id="PTHR11926">
    <property type="entry name" value="GLUCOSYL/GLUCURONOSYL TRANSFERASES"/>
    <property type="match status" value="1"/>
</dbReference>
<dbReference type="FunFam" id="3.40.50.2000:FF:000019">
    <property type="entry name" value="Glycosyltransferase"/>
    <property type="match status" value="1"/>
</dbReference>
<dbReference type="GO" id="GO:0080043">
    <property type="term" value="F:quercetin 3-O-glucosyltransferase activity"/>
    <property type="evidence" value="ECO:0007669"/>
    <property type="project" value="TreeGrafter"/>
</dbReference>
<protein>
    <recommendedName>
        <fullName evidence="5">Glycosyltransferase</fullName>
        <ecNumber evidence="5">2.4.1.-</ecNumber>
    </recommendedName>
</protein>
<name>A0A1B4XKA8_IPOBA</name>
<evidence type="ECO:0000313" key="6">
    <source>
        <dbReference type="EMBL" id="BAV35237.1"/>
    </source>
</evidence>
<evidence type="ECO:0000256" key="4">
    <source>
        <dbReference type="RuleBase" id="RU003718"/>
    </source>
</evidence>
<dbReference type="EC" id="2.4.1.-" evidence="5"/>
<evidence type="ECO:0000256" key="2">
    <source>
        <dbReference type="ARBA" id="ARBA00022676"/>
    </source>
</evidence>
<dbReference type="AlphaFoldDB" id="A0A1B4XKA8"/>
<dbReference type="InterPro" id="IPR002213">
    <property type="entry name" value="UDP_glucos_trans"/>
</dbReference>
<evidence type="ECO:0000256" key="5">
    <source>
        <dbReference type="RuleBase" id="RU362057"/>
    </source>
</evidence>
<dbReference type="PROSITE" id="PS00375">
    <property type="entry name" value="UDPGT"/>
    <property type="match status" value="1"/>
</dbReference>
<evidence type="ECO:0000256" key="1">
    <source>
        <dbReference type="ARBA" id="ARBA00009995"/>
    </source>
</evidence>